<sequence length="128" mass="14500">MAVPASASTICSLPRSLPNSRYRRQTLRFRCMSSPSGEEEYLVDAPVSIGDGFSFSGGKYSDGPSRSDEWFAQGKMCFRSKLILYMEAKGKQRIQYLVLQWVLVRNPQPMFSDGSASRREALQILWSF</sequence>
<name>A0A8B9AHT6_PHODC</name>
<organism evidence="1 2">
    <name type="scientific">Phoenix dactylifera</name>
    <name type="common">Date palm</name>
    <dbReference type="NCBI Taxonomy" id="42345"/>
    <lineage>
        <taxon>Eukaryota</taxon>
        <taxon>Viridiplantae</taxon>
        <taxon>Streptophyta</taxon>
        <taxon>Embryophyta</taxon>
        <taxon>Tracheophyta</taxon>
        <taxon>Spermatophyta</taxon>
        <taxon>Magnoliopsida</taxon>
        <taxon>Liliopsida</taxon>
        <taxon>Arecaceae</taxon>
        <taxon>Coryphoideae</taxon>
        <taxon>Phoeniceae</taxon>
        <taxon>Phoenix</taxon>
    </lineage>
</organism>
<keyword evidence="1" id="KW-1185">Reference proteome</keyword>
<evidence type="ECO:0000313" key="2">
    <source>
        <dbReference type="RefSeq" id="XP_038985865.1"/>
    </source>
</evidence>
<dbReference type="AlphaFoldDB" id="A0A8B9AHT6"/>
<reference evidence="2" key="2">
    <citation type="submission" date="2025-08" db="UniProtKB">
        <authorList>
            <consortium name="RefSeq"/>
        </authorList>
    </citation>
    <scope>IDENTIFICATION</scope>
    <source>
        <tissue evidence="2">Young leaves</tissue>
    </source>
</reference>
<accession>A0A8B9AHT6</accession>
<gene>
    <name evidence="2" type="primary">LOC120111866</name>
</gene>
<dbReference type="GeneID" id="120111866"/>
<reference evidence="1" key="1">
    <citation type="journal article" date="2019" name="Nat. Commun.">
        <title>Genome-wide association mapping of date palm fruit traits.</title>
        <authorList>
            <person name="Hazzouri K.M."/>
            <person name="Gros-Balthazard M."/>
            <person name="Flowers J.M."/>
            <person name="Copetti D."/>
            <person name="Lemansour A."/>
            <person name="Lebrun M."/>
            <person name="Masmoudi K."/>
            <person name="Ferrand S."/>
            <person name="Dhar M.I."/>
            <person name="Fresquez Z.A."/>
            <person name="Rosas U."/>
            <person name="Zhang J."/>
            <person name="Talag J."/>
            <person name="Lee S."/>
            <person name="Kudrna D."/>
            <person name="Powell R.F."/>
            <person name="Leitch I.J."/>
            <person name="Krueger R.R."/>
            <person name="Wing R.A."/>
            <person name="Amiri K.M.A."/>
            <person name="Purugganan M.D."/>
        </authorList>
    </citation>
    <scope>NUCLEOTIDE SEQUENCE [LARGE SCALE GENOMIC DNA]</scope>
    <source>
        <strain evidence="1">cv. Khalas</strain>
    </source>
</reference>
<dbReference type="Proteomes" id="UP000228380">
    <property type="component" value="Chromosome 9"/>
</dbReference>
<dbReference type="RefSeq" id="XP_038985865.1">
    <property type="nucleotide sequence ID" value="XM_039129937.1"/>
</dbReference>
<protein>
    <submittedName>
        <fullName evidence="2">Uncharacterized protein LOC120111866 isoform X3</fullName>
    </submittedName>
</protein>
<evidence type="ECO:0000313" key="1">
    <source>
        <dbReference type="Proteomes" id="UP000228380"/>
    </source>
</evidence>
<proteinExistence type="predicted"/>